<organism evidence="1 2">
    <name type="scientific">Agrobacterium genomosp. 13 str. CFBP 6927</name>
    <dbReference type="NCBI Taxonomy" id="1183428"/>
    <lineage>
        <taxon>Bacteria</taxon>
        <taxon>Pseudomonadati</taxon>
        <taxon>Pseudomonadota</taxon>
        <taxon>Alphaproteobacteria</taxon>
        <taxon>Hyphomicrobiales</taxon>
        <taxon>Rhizobiaceae</taxon>
        <taxon>Rhizobium/Agrobacterium group</taxon>
        <taxon>Agrobacterium</taxon>
        <taxon>Agrobacterium tumefaciens complex</taxon>
    </lineage>
</organism>
<dbReference type="Proteomes" id="UP000191812">
    <property type="component" value="Unassembled WGS sequence"/>
</dbReference>
<reference evidence="1 2" key="1">
    <citation type="submission" date="2016-01" db="EMBL/GenBank/DDBJ databases">
        <authorList>
            <person name="Regsiter A."/>
            <person name="william w."/>
        </authorList>
    </citation>
    <scope>NUCLEOTIDE SEQUENCE [LARGE SCALE GENOMIC DNA]</scope>
    <source>
        <strain evidence="1 2">CFBP 6927</strain>
    </source>
</reference>
<evidence type="ECO:0000313" key="2">
    <source>
        <dbReference type="Proteomes" id="UP000191812"/>
    </source>
</evidence>
<dbReference type="EMBL" id="FBWH01000038">
    <property type="protein sequence ID" value="CUX55052.1"/>
    <property type="molecule type" value="Genomic_DNA"/>
</dbReference>
<protein>
    <submittedName>
        <fullName evidence="1">Uncharacterized protein</fullName>
    </submittedName>
</protein>
<gene>
    <name evidence="1" type="ORF">AGR13a_Lc120126</name>
</gene>
<accession>A0ABM9VKK2</accession>
<comment type="caution">
    <text evidence="1">The sequence shown here is derived from an EMBL/GenBank/DDBJ whole genome shotgun (WGS) entry which is preliminary data.</text>
</comment>
<evidence type="ECO:0000313" key="1">
    <source>
        <dbReference type="EMBL" id="CUX55052.1"/>
    </source>
</evidence>
<sequence>MRKRISELTFSILIKGKLLFCLKPFNYKTRIVWHSNVDRQIELAQINRFLNHVLLKYTRSRVGFCLFGKVVQCNYLVSDINGLCYREIPRTDCKGDVC</sequence>
<proteinExistence type="predicted"/>
<keyword evidence="2" id="KW-1185">Reference proteome</keyword>
<name>A0ABM9VKK2_9HYPH</name>